<evidence type="ECO:0000259" key="2">
    <source>
        <dbReference type="SMART" id="SM00062"/>
    </source>
</evidence>
<evidence type="ECO:0000313" key="4">
    <source>
        <dbReference type="Proteomes" id="UP000006462"/>
    </source>
</evidence>
<dbReference type="Pfam" id="PF00497">
    <property type="entry name" value="SBP_bac_3"/>
    <property type="match status" value="1"/>
</dbReference>
<feature type="domain" description="Solute-binding protein family 3/N-terminal" evidence="2">
    <location>
        <begin position="2"/>
        <end position="206"/>
    </location>
</feature>
<name>A0ABM9ZRJ9_9BACT</name>
<dbReference type="PANTHER" id="PTHR35936">
    <property type="entry name" value="MEMBRANE-BOUND LYTIC MUREIN TRANSGLYCOSYLASE F"/>
    <property type="match status" value="1"/>
</dbReference>
<dbReference type="InterPro" id="IPR001638">
    <property type="entry name" value="Solute-binding_3/MltF_N"/>
</dbReference>
<dbReference type="SUPFAM" id="SSF53850">
    <property type="entry name" value="Periplasmic binding protein-like II"/>
    <property type="match status" value="1"/>
</dbReference>
<dbReference type="Proteomes" id="UP000006462">
    <property type="component" value="Unassembled WGS sequence"/>
</dbReference>
<proteinExistence type="predicted"/>
<sequence length="213" mass="24494">MKLKVCADLFPPYQYFDKQGNITGSDYEKVASILCESGYELDVTIADWAVISADFENGVYDVIFQIQDTPERLKKFFLSDKLRDAVTEVVTLQEELAGISAYSKLERYSVGVIDGFANGNAIDELAPECKRYFASSQELLDALDAGMVDCIVCDQGVRNYLRKQVARYRIADALTYLRPLYVMFHDRRLRDRFNEVMRQRRWFSKVAPLYGQV</sequence>
<dbReference type="EMBL" id="ADFP01000133">
    <property type="protein sequence ID" value="EFB89491.1"/>
    <property type="molecule type" value="Genomic_DNA"/>
</dbReference>
<protein>
    <recommendedName>
        <fullName evidence="2">Solute-binding protein family 3/N-terminal domain-containing protein</fullName>
    </recommendedName>
</protein>
<dbReference type="Gene3D" id="3.40.190.10">
    <property type="entry name" value="Periplasmic binding protein-like II"/>
    <property type="match status" value="2"/>
</dbReference>
<comment type="caution">
    <text evidence="3">The sequence shown here is derived from an EMBL/GenBank/DDBJ whole genome shotgun (WGS) entry which is preliminary data.</text>
</comment>
<keyword evidence="1" id="KW-0732">Signal</keyword>
<evidence type="ECO:0000256" key="1">
    <source>
        <dbReference type="ARBA" id="ARBA00022729"/>
    </source>
</evidence>
<dbReference type="PANTHER" id="PTHR35936:SF19">
    <property type="entry name" value="AMINO-ACID-BINDING PROTEIN YXEM-RELATED"/>
    <property type="match status" value="1"/>
</dbReference>
<organism evidence="3 4">
    <name type="scientific">Pyramidobacter piscolens W5455</name>
    <dbReference type="NCBI Taxonomy" id="352165"/>
    <lineage>
        <taxon>Bacteria</taxon>
        <taxon>Thermotogati</taxon>
        <taxon>Synergistota</taxon>
        <taxon>Synergistia</taxon>
        <taxon>Synergistales</taxon>
        <taxon>Dethiosulfovibrionaceae</taxon>
        <taxon>Pyramidobacter</taxon>
    </lineage>
</organism>
<keyword evidence="4" id="KW-1185">Reference proteome</keyword>
<evidence type="ECO:0000313" key="3">
    <source>
        <dbReference type="EMBL" id="EFB89491.1"/>
    </source>
</evidence>
<gene>
    <name evidence="3" type="ORF">HMPREF7215_1729</name>
</gene>
<reference evidence="3 4" key="1">
    <citation type="submission" date="2009-12" db="EMBL/GenBank/DDBJ databases">
        <authorList>
            <person name="Shrivastava S."/>
            <person name="Madupu R."/>
            <person name="Durkin A.S."/>
            <person name="Torralba M."/>
            <person name="Methe B."/>
            <person name="Sutton G.G."/>
            <person name="Strausberg R.L."/>
            <person name="Nelson K.E."/>
        </authorList>
    </citation>
    <scope>NUCLEOTIDE SEQUENCE [LARGE SCALE GENOMIC DNA]</scope>
    <source>
        <strain evidence="3 4">W5455</strain>
    </source>
</reference>
<accession>A0ABM9ZRJ9</accession>
<dbReference type="SMART" id="SM00062">
    <property type="entry name" value="PBPb"/>
    <property type="match status" value="1"/>
</dbReference>